<proteinExistence type="predicted"/>
<accession>A0A1I1U0N2</accession>
<sequence length="173" mass="16896">MTRVALAAALVGGALSAGGCEVEGESGESGGSGGSGESETGEAEAASVAGTVTRTVDVAPGNDGKGTLFVAALDVCDLTGGGKVLGVAVVADADLAGEDAAVPFTIENLPRTSVQLALFLDDNGDAMAMTPRPGPGDLVYTRSAGDGVLDCVAVELGDGDVTDLELALNVLEE</sequence>
<keyword evidence="3" id="KW-1185">Reference proteome</keyword>
<organism evidence="2 3">
    <name type="scientific">Nannocystis exedens</name>
    <dbReference type="NCBI Taxonomy" id="54"/>
    <lineage>
        <taxon>Bacteria</taxon>
        <taxon>Pseudomonadati</taxon>
        <taxon>Myxococcota</taxon>
        <taxon>Polyangia</taxon>
        <taxon>Nannocystales</taxon>
        <taxon>Nannocystaceae</taxon>
        <taxon>Nannocystis</taxon>
    </lineage>
</organism>
<feature type="region of interest" description="Disordered" evidence="1">
    <location>
        <begin position="20"/>
        <end position="48"/>
    </location>
</feature>
<reference evidence="3" key="1">
    <citation type="submission" date="2016-10" db="EMBL/GenBank/DDBJ databases">
        <authorList>
            <person name="Varghese N."/>
            <person name="Submissions S."/>
        </authorList>
    </citation>
    <scope>NUCLEOTIDE SEQUENCE [LARGE SCALE GENOMIC DNA]</scope>
    <source>
        <strain evidence="3">ATCC 25963</strain>
    </source>
</reference>
<dbReference type="EMBL" id="FOMX01000003">
    <property type="protein sequence ID" value="SFD64372.1"/>
    <property type="molecule type" value="Genomic_DNA"/>
</dbReference>
<name>A0A1I1U0N2_9BACT</name>
<evidence type="ECO:0000313" key="3">
    <source>
        <dbReference type="Proteomes" id="UP000199400"/>
    </source>
</evidence>
<evidence type="ECO:0008006" key="4">
    <source>
        <dbReference type="Google" id="ProtNLM"/>
    </source>
</evidence>
<evidence type="ECO:0000256" key="1">
    <source>
        <dbReference type="SAM" id="MobiDB-lite"/>
    </source>
</evidence>
<protein>
    <recommendedName>
        <fullName evidence="4">Lipoprotein</fullName>
    </recommendedName>
</protein>
<dbReference type="Proteomes" id="UP000199400">
    <property type="component" value="Unassembled WGS sequence"/>
</dbReference>
<dbReference type="RefSeq" id="WP_096329384.1">
    <property type="nucleotide sequence ID" value="NZ_FOMX01000003.1"/>
</dbReference>
<evidence type="ECO:0000313" key="2">
    <source>
        <dbReference type="EMBL" id="SFD64372.1"/>
    </source>
</evidence>
<dbReference type="AlphaFoldDB" id="A0A1I1U0N2"/>
<dbReference type="PROSITE" id="PS51257">
    <property type="entry name" value="PROKAR_LIPOPROTEIN"/>
    <property type="match status" value="1"/>
</dbReference>
<gene>
    <name evidence="2" type="ORF">SAMN02745121_00871</name>
</gene>
<feature type="compositionally biased region" description="Gly residues" evidence="1">
    <location>
        <begin position="27"/>
        <end position="36"/>
    </location>
</feature>